<feature type="compositionally biased region" description="Polar residues" evidence="1">
    <location>
        <begin position="762"/>
        <end position="773"/>
    </location>
</feature>
<dbReference type="Proteomes" id="UP000694621">
    <property type="component" value="Unplaced"/>
</dbReference>
<evidence type="ECO:0008006" key="4">
    <source>
        <dbReference type="Google" id="ProtNLM"/>
    </source>
</evidence>
<dbReference type="GO" id="GO:0042974">
    <property type="term" value="F:nuclear retinoic acid receptor binding"/>
    <property type="evidence" value="ECO:0007669"/>
    <property type="project" value="InterPro"/>
</dbReference>
<feature type="region of interest" description="Disordered" evidence="1">
    <location>
        <begin position="227"/>
        <end position="258"/>
    </location>
</feature>
<feature type="region of interest" description="Disordered" evidence="1">
    <location>
        <begin position="590"/>
        <end position="610"/>
    </location>
</feature>
<evidence type="ECO:0000313" key="3">
    <source>
        <dbReference type="Proteomes" id="UP000694621"/>
    </source>
</evidence>
<dbReference type="GO" id="GO:0006355">
    <property type="term" value="P:regulation of DNA-templated transcription"/>
    <property type="evidence" value="ECO:0007669"/>
    <property type="project" value="InterPro"/>
</dbReference>
<feature type="compositionally biased region" description="Basic and acidic residues" evidence="1">
    <location>
        <begin position="776"/>
        <end position="788"/>
    </location>
</feature>
<feature type="compositionally biased region" description="Low complexity" evidence="1">
    <location>
        <begin position="797"/>
        <end position="824"/>
    </location>
</feature>
<feature type="compositionally biased region" description="Polar residues" evidence="1">
    <location>
        <begin position="401"/>
        <end position="412"/>
    </location>
</feature>
<proteinExistence type="predicted"/>
<feature type="compositionally biased region" description="Polar residues" evidence="1">
    <location>
        <begin position="227"/>
        <end position="250"/>
    </location>
</feature>
<dbReference type="InterPro" id="IPR026191">
    <property type="entry name" value="LRIF1"/>
</dbReference>
<dbReference type="PANTHER" id="PTHR16131:SF2">
    <property type="entry name" value="LIGAND-DEPENDENT NUCLEAR RECEPTOR-INTERACTING FACTOR 1"/>
    <property type="match status" value="1"/>
</dbReference>
<feature type="compositionally biased region" description="Basic and acidic residues" evidence="1">
    <location>
        <begin position="451"/>
        <end position="463"/>
    </location>
</feature>
<dbReference type="AlphaFoldDB" id="A0A8B9K5V4"/>
<reference evidence="2" key="1">
    <citation type="submission" date="2025-08" db="UniProtKB">
        <authorList>
            <consortium name="Ensembl"/>
        </authorList>
    </citation>
    <scope>IDENTIFICATION</scope>
</reference>
<protein>
    <recommendedName>
        <fullName evidence="4">Ligand-dependent nuclear receptor-interacting factor 1</fullName>
    </recommendedName>
</protein>
<dbReference type="Ensembl" id="ENSAMXT00005033761.1">
    <property type="protein sequence ID" value="ENSAMXP00005030850.1"/>
    <property type="gene ID" value="ENSAMXG00005015111.1"/>
</dbReference>
<name>A0A8B9K5V4_ASTMX</name>
<evidence type="ECO:0000313" key="2">
    <source>
        <dbReference type="Ensembl" id="ENSAMXP00005030850.1"/>
    </source>
</evidence>
<accession>A0A8B9K5V4</accession>
<feature type="compositionally biased region" description="Low complexity" evidence="1">
    <location>
        <begin position="438"/>
        <end position="448"/>
    </location>
</feature>
<organism evidence="2 3">
    <name type="scientific">Astyanax mexicanus</name>
    <name type="common">Blind cave fish</name>
    <name type="synonym">Astyanax fasciatus mexicanus</name>
    <dbReference type="NCBI Taxonomy" id="7994"/>
    <lineage>
        <taxon>Eukaryota</taxon>
        <taxon>Metazoa</taxon>
        <taxon>Chordata</taxon>
        <taxon>Craniata</taxon>
        <taxon>Vertebrata</taxon>
        <taxon>Euteleostomi</taxon>
        <taxon>Actinopterygii</taxon>
        <taxon>Neopterygii</taxon>
        <taxon>Teleostei</taxon>
        <taxon>Ostariophysi</taxon>
        <taxon>Characiformes</taxon>
        <taxon>Characoidei</taxon>
        <taxon>Acestrorhamphidae</taxon>
        <taxon>Acestrorhamphinae</taxon>
        <taxon>Astyanax</taxon>
    </lineage>
</organism>
<dbReference type="PANTHER" id="PTHR16131">
    <property type="entry name" value="LIGAND-DEPENDENT NUCLEAR RECEPTOR-INTERACTING FACTOR 1"/>
    <property type="match status" value="1"/>
</dbReference>
<feature type="region of interest" description="Disordered" evidence="1">
    <location>
        <begin position="365"/>
        <end position="466"/>
    </location>
</feature>
<dbReference type="Pfam" id="PF15741">
    <property type="entry name" value="LRIF1"/>
    <property type="match status" value="2"/>
</dbReference>
<evidence type="ECO:0000256" key="1">
    <source>
        <dbReference type="SAM" id="MobiDB-lite"/>
    </source>
</evidence>
<feature type="region of interest" description="Disordered" evidence="1">
    <location>
        <begin position="729"/>
        <end position="824"/>
    </location>
</feature>
<sequence>MENGTGVYYQAMPAVGPDGKNVMKLIPVQKVNGKFVQTHVISARTDHQPQVHHHPTLLSPVSLPHNNLPTLQPTADGRFILKMPPDSNTLLNPLKSQLQGTNDLLKNTLNQVRPPLVAPTLTQHALQLPLQSNSKPVTVISSPQQPVSGKSPIFSSGHYLQIPPNATVRTLPASALPQSIKSQICTSLNAPNNSANGLSTVLYVSPVNSLKLGPSQQVPGLMKETVTTQSSTPMPTISSVKSLNVTSTSGPKPDEGASTPMRWVVQEGTGSTAPFLIPVTSPSMTTDIIKAVKQMETEKQMNQGTAGKRASTSSTAIQEKISPGKDSALVMCNGKVYFVAKKSSENTKDVISGAGSNLNVRNFVQPPSVSNTVPKQDSVQTPSSKNPNEIIDLCDDEEESSPSTALSTLSVPNENASENDEDSNVIFVSYIPPKSETDTSTKAADTSSQHNSEKDKASPDCDTRNITNSPVIDLDVSRCEDHAAADKRVNGGGAVSEQLEEVCKEVIETSWEEPALEEVQQQKSDSELRKIFGIMSDVRICLQKLKEAKAASPQPERRTVNKRTLEGIRKLIQDSQIQQKVKKLMDAQVQVPKGKNGPEDAKRKRLAGPEQKTCLDTSVSKDVVKGHNEMQSMSTDACTDSKVLLYCQGSDEETPTENLIEPLCSSSSSFQSQQTQTGTCGTNGKACMAVSRRTPARQSKGNGRVCTACPCGTKVGAIAAISPFKSLEKPNRPAVIDPPKQASVLTGSNRDCKNVGKVLNKPVTSPPKSSVASGKSGDEKLHSTELHTKPAKGLNPSSLSMQHDVSHSSSSSVNSEEAASSSTSSNNAFIELYSSVMLDPEELKRQERIKRLKVLLKEKEAALEKLRQSM</sequence>
<feature type="compositionally biased region" description="Polar residues" evidence="1">
    <location>
        <begin position="365"/>
        <end position="387"/>
    </location>
</feature>